<protein>
    <submittedName>
        <fullName evidence="1">Uncharacterized protein</fullName>
    </submittedName>
</protein>
<dbReference type="AlphaFoldDB" id="A0A2P4EVN6"/>
<dbReference type="OrthoDB" id="6903337at2"/>
<dbReference type="RefSeq" id="WP_104738274.1">
    <property type="nucleotide sequence ID" value="NZ_BMHR01000006.1"/>
</dbReference>
<accession>A0A2P4EVN6</accession>
<sequence>MQPIQFANADTLSLRQLDELNKAPKGTSFRVFRRCEAQLQEGQDFFYLAADEHKALIDSLKASGQIYATTVNLVLLTRSGYERMIALSRADQTSQTPPAAPPSAD</sequence>
<keyword evidence="2" id="KW-1185">Reference proteome</keyword>
<proteinExistence type="predicted"/>
<gene>
    <name evidence="1" type="ORF">C1949_09690</name>
</gene>
<dbReference type="Proteomes" id="UP000243451">
    <property type="component" value="Unassembled WGS sequence"/>
</dbReference>
<comment type="caution">
    <text evidence="1">The sequence shown here is derived from an EMBL/GenBank/DDBJ whole genome shotgun (WGS) entry which is preliminary data.</text>
</comment>
<name>A0A2P4EVN6_9GAMM</name>
<reference evidence="1 2" key="1">
    <citation type="submission" date="2018-01" db="EMBL/GenBank/DDBJ databases">
        <title>Draft genome of the type strain Pseudomonas oceani DSM 100277 isolated from the deep water in Okinawa trough, northwestern Pacific Ocean.</title>
        <authorList>
            <person name="Gomila M."/>
            <person name="Mulet M."/>
            <person name="Garcia-Valdes E."/>
            <person name="Lalucat J."/>
        </authorList>
    </citation>
    <scope>NUCLEOTIDE SEQUENCE [LARGE SCALE GENOMIC DNA]</scope>
    <source>
        <strain evidence="1 2">DSM 100277</strain>
    </source>
</reference>
<evidence type="ECO:0000313" key="2">
    <source>
        <dbReference type="Proteomes" id="UP000243451"/>
    </source>
</evidence>
<organism evidence="1 2">
    <name type="scientific">Halopseudomonas oceani</name>
    <dbReference type="NCBI Taxonomy" id="1708783"/>
    <lineage>
        <taxon>Bacteria</taxon>
        <taxon>Pseudomonadati</taxon>
        <taxon>Pseudomonadota</taxon>
        <taxon>Gammaproteobacteria</taxon>
        <taxon>Pseudomonadales</taxon>
        <taxon>Pseudomonadaceae</taxon>
        <taxon>Halopseudomonas</taxon>
    </lineage>
</organism>
<dbReference type="EMBL" id="PPSK01000007">
    <property type="protein sequence ID" value="POB03632.1"/>
    <property type="molecule type" value="Genomic_DNA"/>
</dbReference>
<evidence type="ECO:0000313" key="1">
    <source>
        <dbReference type="EMBL" id="POB03632.1"/>
    </source>
</evidence>